<dbReference type="InterPro" id="IPR010982">
    <property type="entry name" value="Lambda_DNA-bd_dom_sf"/>
</dbReference>
<keyword evidence="2" id="KW-1133">Transmembrane helix</keyword>
<comment type="caution">
    <text evidence="4">The sequence shown here is derived from an EMBL/GenBank/DDBJ whole genome shotgun (WGS) entry which is preliminary data.</text>
</comment>
<dbReference type="PANTHER" id="PTHR46558">
    <property type="entry name" value="TRACRIPTIONAL REGULATORY PROTEIN-RELATED-RELATED"/>
    <property type="match status" value="1"/>
</dbReference>
<feature type="transmembrane region" description="Helical" evidence="2">
    <location>
        <begin position="169"/>
        <end position="190"/>
    </location>
</feature>
<dbReference type="CDD" id="cd00093">
    <property type="entry name" value="HTH_XRE"/>
    <property type="match status" value="1"/>
</dbReference>
<keyword evidence="2" id="KW-0472">Membrane</keyword>
<evidence type="ECO:0000256" key="2">
    <source>
        <dbReference type="SAM" id="Phobius"/>
    </source>
</evidence>
<gene>
    <name evidence="4" type="ORF">FNV44_01925</name>
</gene>
<dbReference type="SMART" id="SM00530">
    <property type="entry name" value="HTH_XRE"/>
    <property type="match status" value="1"/>
</dbReference>
<dbReference type="RefSeq" id="WP_064212091.1">
    <property type="nucleotide sequence ID" value="NZ_CP103951.1"/>
</dbReference>
<evidence type="ECO:0000259" key="3">
    <source>
        <dbReference type="PROSITE" id="PS50943"/>
    </source>
</evidence>
<name>A0A553IHZ6_ACHLA</name>
<reference evidence="4 5" key="1">
    <citation type="submission" date="2019-07" db="EMBL/GenBank/DDBJ databases">
        <title>Genome sequence of Acholeplasma laidlawii strain with increased resistance to erythromycin.</title>
        <authorList>
            <person name="Medvedeva E.S."/>
            <person name="Baranova N.B."/>
            <person name="Siniagina M.N."/>
            <person name="Mouzykantov A."/>
            <person name="Chernova O.A."/>
            <person name="Chernov V.M."/>
        </authorList>
    </citation>
    <scope>NUCLEOTIDE SEQUENCE [LARGE SCALE GENOMIC DNA]</scope>
    <source>
        <strain evidence="4 5">PG8REry</strain>
    </source>
</reference>
<dbReference type="AlphaFoldDB" id="A0A553IHZ6"/>
<dbReference type="Pfam" id="PF01381">
    <property type="entry name" value="HTH_3"/>
    <property type="match status" value="1"/>
</dbReference>
<dbReference type="GO" id="GO:0003677">
    <property type="term" value="F:DNA binding"/>
    <property type="evidence" value="ECO:0007669"/>
    <property type="project" value="UniProtKB-KW"/>
</dbReference>
<dbReference type="SUPFAM" id="SSF47413">
    <property type="entry name" value="lambda repressor-like DNA-binding domains"/>
    <property type="match status" value="1"/>
</dbReference>
<feature type="transmembrane region" description="Helical" evidence="2">
    <location>
        <begin position="144"/>
        <end position="163"/>
    </location>
</feature>
<feature type="transmembrane region" description="Helical" evidence="2">
    <location>
        <begin position="116"/>
        <end position="137"/>
    </location>
</feature>
<dbReference type="EMBL" id="VKID01000001">
    <property type="protein sequence ID" value="TRX99819.1"/>
    <property type="molecule type" value="Genomic_DNA"/>
</dbReference>
<evidence type="ECO:0000313" key="4">
    <source>
        <dbReference type="EMBL" id="TRX99819.1"/>
    </source>
</evidence>
<keyword evidence="1" id="KW-0238">DNA-binding</keyword>
<dbReference type="Gene3D" id="1.10.260.40">
    <property type="entry name" value="lambda repressor-like DNA-binding domains"/>
    <property type="match status" value="1"/>
</dbReference>
<dbReference type="PANTHER" id="PTHR46558:SF11">
    <property type="entry name" value="HTH-TYPE TRANSCRIPTIONAL REGULATOR XRE"/>
    <property type="match status" value="1"/>
</dbReference>
<evidence type="ECO:0000313" key="5">
    <source>
        <dbReference type="Proteomes" id="UP000315938"/>
    </source>
</evidence>
<dbReference type="InterPro" id="IPR001387">
    <property type="entry name" value="Cro/C1-type_HTH"/>
</dbReference>
<proteinExistence type="predicted"/>
<dbReference type="Proteomes" id="UP000315938">
    <property type="component" value="Unassembled WGS sequence"/>
</dbReference>
<sequence length="194" mass="23322">MENNNKDLITKYLADNIVYYRKKMALTQLELADKLNYSDKSISKWERGEGVPDIFVIKELSVFFGISVDQLISKRKQRFSLFKHRYLLAYFYASIAWLIAGTTFGILSILKVDYPAWHVLIYAIPVSSLVLLWFFFFWRQIKYIFLYFTLFQWSLALSITLLIGDIYNYWVYIIILPIYLFILFMLYVIYIRKR</sequence>
<organism evidence="4 5">
    <name type="scientific">Acholeplasma laidlawii</name>
    <dbReference type="NCBI Taxonomy" id="2148"/>
    <lineage>
        <taxon>Bacteria</taxon>
        <taxon>Bacillati</taxon>
        <taxon>Mycoplasmatota</taxon>
        <taxon>Mollicutes</taxon>
        <taxon>Acholeplasmatales</taxon>
        <taxon>Acholeplasmataceae</taxon>
        <taxon>Acholeplasma</taxon>
    </lineage>
</organism>
<dbReference type="PROSITE" id="PS50943">
    <property type="entry name" value="HTH_CROC1"/>
    <property type="match status" value="1"/>
</dbReference>
<feature type="transmembrane region" description="Helical" evidence="2">
    <location>
        <begin position="86"/>
        <end position="110"/>
    </location>
</feature>
<evidence type="ECO:0000256" key="1">
    <source>
        <dbReference type="ARBA" id="ARBA00023125"/>
    </source>
</evidence>
<accession>A0A553IHZ6</accession>
<keyword evidence="2" id="KW-0812">Transmembrane</keyword>
<protein>
    <submittedName>
        <fullName evidence="4">Helix-turn-helix transcriptional regulator</fullName>
    </submittedName>
</protein>
<feature type="domain" description="HTH cro/C1-type" evidence="3">
    <location>
        <begin position="17"/>
        <end position="71"/>
    </location>
</feature>